<dbReference type="EMBL" id="JALNTZ010000005">
    <property type="protein sequence ID" value="KAJ3652373.1"/>
    <property type="molecule type" value="Genomic_DNA"/>
</dbReference>
<reference evidence="1" key="1">
    <citation type="journal article" date="2023" name="G3 (Bethesda)">
        <title>Whole genome assemblies of Zophobas morio and Tenebrio molitor.</title>
        <authorList>
            <person name="Kaur S."/>
            <person name="Stinson S.A."/>
            <person name="diCenzo G.C."/>
        </authorList>
    </citation>
    <scope>NUCLEOTIDE SEQUENCE</scope>
    <source>
        <strain evidence="1">QUZm001</strain>
    </source>
</reference>
<proteinExistence type="predicted"/>
<dbReference type="SUPFAM" id="SSF50630">
    <property type="entry name" value="Acid proteases"/>
    <property type="match status" value="1"/>
</dbReference>
<dbReference type="AlphaFoldDB" id="A0AA38MDE2"/>
<name>A0AA38MDE2_9CUCU</name>
<dbReference type="PROSITE" id="PS00141">
    <property type="entry name" value="ASP_PROTEASE"/>
    <property type="match status" value="1"/>
</dbReference>
<dbReference type="GO" id="GO:0004190">
    <property type="term" value="F:aspartic-type endopeptidase activity"/>
    <property type="evidence" value="ECO:0007669"/>
    <property type="project" value="InterPro"/>
</dbReference>
<protein>
    <recommendedName>
        <fullName evidence="3">Peptidase A2 domain-containing protein</fullName>
    </recommendedName>
</protein>
<evidence type="ECO:0008006" key="3">
    <source>
        <dbReference type="Google" id="ProtNLM"/>
    </source>
</evidence>
<dbReference type="InterPro" id="IPR001969">
    <property type="entry name" value="Aspartic_peptidase_AS"/>
</dbReference>
<sequence>MLPHSLVEFLVCVEEIIITQSEAVIITIEIIKDRITEILIGIIVPVVGEILKIIKRGIHKYNSNLDQIILEVVVTTEAQTTEVLTTIKVTIITDITAGMNIITQVITETTIREVILCQIRKPPIQAQIVKIISHRFFVNQATNCKLDDAAVLNVDGLNYVKLIHGENELKFLLDSGASVSVIFPNSKLIECQFIDRNRKIAINGIAGSTISQGACEFKLKVNDIEFNQEFLLIDKFASGIDGIIGSNFFTKHNAIIDYEKYLFSFYVDDWKIAIPIESSYEVYAEIPARCEIIKYCYVKDDDKYVVFPEELCQGVYVAAALTKSRSSKIPVKILNVTEMKT</sequence>
<keyword evidence="2" id="KW-1185">Reference proteome</keyword>
<gene>
    <name evidence="1" type="ORF">Zmor_018346</name>
</gene>
<dbReference type="Proteomes" id="UP001168821">
    <property type="component" value="Unassembled WGS sequence"/>
</dbReference>
<accession>A0AA38MDE2</accession>
<evidence type="ECO:0000313" key="2">
    <source>
        <dbReference type="Proteomes" id="UP001168821"/>
    </source>
</evidence>
<organism evidence="1 2">
    <name type="scientific">Zophobas morio</name>
    <dbReference type="NCBI Taxonomy" id="2755281"/>
    <lineage>
        <taxon>Eukaryota</taxon>
        <taxon>Metazoa</taxon>
        <taxon>Ecdysozoa</taxon>
        <taxon>Arthropoda</taxon>
        <taxon>Hexapoda</taxon>
        <taxon>Insecta</taxon>
        <taxon>Pterygota</taxon>
        <taxon>Neoptera</taxon>
        <taxon>Endopterygota</taxon>
        <taxon>Coleoptera</taxon>
        <taxon>Polyphaga</taxon>
        <taxon>Cucujiformia</taxon>
        <taxon>Tenebrionidae</taxon>
        <taxon>Zophobas</taxon>
    </lineage>
</organism>
<dbReference type="GO" id="GO:0006508">
    <property type="term" value="P:proteolysis"/>
    <property type="evidence" value="ECO:0007669"/>
    <property type="project" value="InterPro"/>
</dbReference>
<comment type="caution">
    <text evidence="1">The sequence shown here is derived from an EMBL/GenBank/DDBJ whole genome shotgun (WGS) entry which is preliminary data.</text>
</comment>
<evidence type="ECO:0000313" key="1">
    <source>
        <dbReference type="EMBL" id="KAJ3652373.1"/>
    </source>
</evidence>
<dbReference type="InterPro" id="IPR021109">
    <property type="entry name" value="Peptidase_aspartic_dom_sf"/>
</dbReference>
<dbReference type="Gene3D" id="2.40.70.10">
    <property type="entry name" value="Acid Proteases"/>
    <property type="match status" value="1"/>
</dbReference>